<dbReference type="Proteomes" id="UP000708148">
    <property type="component" value="Unassembled WGS sequence"/>
</dbReference>
<accession>A0A8S1IW28</accession>
<reference evidence="2" key="1">
    <citation type="submission" date="2020-12" db="EMBL/GenBank/DDBJ databases">
        <authorList>
            <person name="Iha C."/>
        </authorList>
    </citation>
    <scope>NUCLEOTIDE SEQUENCE</scope>
</reference>
<evidence type="ECO:0000256" key="1">
    <source>
        <dbReference type="SAM" id="MobiDB-lite"/>
    </source>
</evidence>
<comment type="caution">
    <text evidence="2">The sequence shown here is derived from an EMBL/GenBank/DDBJ whole genome shotgun (WGS) entry which is preliminary data.</text>
</comment>
<feature type="region of interest" description="Disordered" evidence="1">
    <location>
        <begin position="78"/>
        <end position="97"/>
    </location>
</feature>
<sequence>MGTTKHTRRISLLCRAPLHRLINRGVRKSLVPIASVARAPERTNGSRLGAISLRRKIKNLPQKKLAFHKLVSKIVQEKTTEAPPDAFPPPGTTPGEDPFSTVCLAASRLGLAVPDPVATDPTPMADCAEILVDQGDLCGVLDDEVARLRLEREVHGLANADRLRALASRMGEARGALLGTRLGSVALCRRLKGAPAGRAAVPVEVEQQGAFLALLDVMR</sequence>
<name>A0A8S1IW28_9CHLO</name>
<dbReference type="AlphaFoldDB" id="A0A8S1IW28"/>
<organism evidence="2 3">
    <name type="scientific">Ostreobium quekettii</name>
    <dbReference type="NCBI Taxonomy" id="121088"/>
    <lineage>
        <taxon>Eukaryota</taxon>
        <taxon>Viridiplantae</taxon>
        <taxon>Chlorophyta</taxon>
        <taxon>core chlorophytes</taxon>
        <taxon>Ulvophyceae</taxon>
        <taxon>TCBD clade</taxon>
        <taxon>Bryopsidales</taxon>
        <taxon>Ostreobineae</taxon>
        <taxon>Ostreobiaceae</taxon>
        <taxon>Ostreobium</taxon>
    </lineage>
</organism>
<keyword evidence="3" id="KW-1185">Reference proteome</keyword>
<proteinExistence type="predicted"/>
<evidence type="ECO:0000313" key="2">
    <source>
        <dbReference type="EMBL" id="CAD7699138.1"/>
    </source>
</evidence>
<protein>
    <submittedName>
        <fullName evidence="2">Uncharacterized protein</fullName>
    </submittedName>
</protein>
<gene>
    <name evidence="2" type="ORF">OSTQU699_LOCUS4497</name>
</gene>
<evidence type="ECO:0000313" key="3">
    <source>
        <dbReference type="Proteomes" id="UP000708148"/>
    </source>
</evidence>
<dbReference type="EMBL" id="CAJHUC010000958">
    <property type="protein sequence ID" value="CAD7699138.1"/>
    <property type="molecule type" value="Genomic_DNA"/>
</dbReference>